<name>A0ABS6JL78_9BACI</name>
<accession>A0ABS6JL78</accession>
<feature type="domain" description="RNase H type-1" evidence="1">
    <location>
        <begin position="70"/>
        <end position="207"/>
    </location>
</feature>
<evidence type="ECO:0000313" key="3">
    <source>
        <dbReference type="Proteomes" id="UP000784880"/>
    </source>
</evidence>
<dbReference type="Proteomes" id="UP000784880">
    <property type="component" value="Unassembled WGS sequence"/>
</dbReference>
<evidence type="ECO:0000259" key="1">
    <source>
        <dbReference type="PROSITE" id="PS50879"/>
    </source>
</evidence>
<sequence>MKLRIEISYKTPKGTETNFVSDEMTADTALLISDDLRRTGRIKNMIFLDDYDSSWTLKELKKYVEEVETEPHNIFVYFDGGFDIETKKSGLGCVVFYEKNGKAFRHRKNRLVNSLDTNNEAEYAALHLGIQELENLGVHHMPVMIIGDSQVVINQLNGEWPCMEKTLNGWADRIEDKMKEMGITPEYELVSRKQNQEADHLASQALKEIEITSTIEVNDEKRN</sequence>
<protein>
    <submittedName>
        <fullName evidence="2">Ribonuclease H family protein</fullName>
    </submittedName>
</protein>
<evidence type="ECO:0000313" key="2">
    <source>
        <dbReference type="EMBL" id="MBU9713063.1"/>
    </source>
</evidence>
<dbReference type="CDD" id="cd09279">
    <property type="entry name" value="RNase_HI_like"/>
    <property type="match status" value="1"/>
</dbReference>
<dbReference type="InterPro" id="IPR002156">
    <property type="entry name" value="RNaseH_domain"/>
</dbReference>
<dbReference type="PROSITE" id="PS50879">
    <property type="entry name" value="RNASE_H_1"/>
    <property type="match status" value="1"/>
</dbReference>
<dbReference type="NCBIfam" id="NF005822">
    <property type="entry name" value="PRK07708.1"/>
    <property type="match status" value="1"/>
</dbReference>
<dbReference type="EMBL" id="JAHQCS010000121">
    <property type="protein sequence ID" value="MBU9713063.1"/>
    <property type="molecule type" value="Genomic_DNA"/>
</dbReference>
<dbReference type="PANTHER" id="PTHR46387">
    <property type="entry name" value="POLYNUCLEOTIDYL TRANSFERASE, RIBONUCLEASE H-LIKE SUPERFAMILY PROTEIN"/>
    <property type="match status" value="1"/>
</dbReference>
<dbReference type="RefSeq" id="WP_217067238.1">
    <property type="nucleotide sequence ID" value="NZ_JAHQCS010000121.1"/>
</dbReference>
<reference evidence="2 3" key="1">
    <citation type="submission" date="2021-06" db="EMBL/GenBank/DDBJ databases">
        <title>Bacillus sp. RD4P76, an endophyte from a halophyte.</title>
        <authorList>
            <person name="Sun J.-Q."/>
        </authorList>
    </citation>
    <scope>NUCLEOTIDE SEQUENCE [LARGE SCALE GENOMIC DNA]</scope>
    <source>
        <strain evidence="2 3">CGMCC 1.15917</strain>
    </source>
</reference>
<dbReference type="Pfam" id="PF13456">
    <property type="entry name" value="RVT_3"/>
    <property type="match status" value="1"/>
</dbReference>
<keyword evidence="3" id="KW-1185">Reference proteome</keyword>
<comment type="caution">
    <text evidence="2">The sequence shown here is derived from an EMBL/GenBank/DDBJ whole genome shotgun (WGS) entry which is preliminary data.</text>
</comment>
<proteinExistence type="predicted"/>
<organism evidence="2 3">
    <name type="scientific">Evansella tamaricis</name>
    <dbReference type="NCBI Taxonomy" id="2069301"/>
    <lineage>
        <taxon>Bacteria</taxon>
        <taxon>Bacillati</taxon>
        <taxon>Bacillota</taxon>
        <taxon>Bacilli</taxon>
        <taxon>Bacillales</taxon>
        <taxon>Bacillaceae</taxon>
        <taxon>Evansella</taxon>
    </lineage>
</organism>
<dbReference type="PANTHER" id="PTHR46387:SF2">
    <property type="entry name" value="RIBONUCLEASE HI"/>
    <property type="match status" value="1"/>
</dbReference>
<gene>
    <name evidence="2" type="ORF">KS419_15130</name>
</gene>